<sequence length="665" mass="74631">MAARLEAELRRPPVRRRPRKVEPRSEVARLRRELAASRAAEMAVAEALRADLRKGMVVVVVPKTRSAALEYARRVALGRLEAMWERGAAGFRRSGFAAWRSYALRVGRSISAARLVRRRGAEKLVSSRLAKRPLRSAMRAWRRAAWALREVEEFRARATAAETAQRVARGKLGRDIAGARREARREKGALGLQAAWRGRAARLEAAAARQARAGISAATRISALWRGVSARTRVRQFRRFRRDIEAATRVQARWRARVARRRLRALRDLARRSEAALIVERLARGAAAREAARRRRHSRARRDAATAIQRLARGGLVRDRVAVLEAARDRRRAAEARAARRLGEFARRVARIRQARAERARARVRAWAAARIQARCARGPTARGIVGVRLVDRRRELFASARDCVETYEDGVFFYAGNPAPPPPTGYKRRDGMLVLATGAVVIDPEDAAADAERARRAAFAAAEHLLGVLGEQALASIQKTRDFLGGLDDLREFREPRFDAFCRVVRDLATELETAGNPPSSSDAVLVATEQARDEEADIPAAAATTITWEQYADDVGTPYYYNPETGESTYETPPQTQGGAIVPCEEPPTSTWGHTQEPTLLEQTTTSDDPTWGEREPTLLEQTTNYTTTSDDPNWVQSQDEEGRWYWYNTATGESYYDEYYYE</sequence>
<proteinExistence type="predicted"/>
<feature type="compositionally biased region" description="Low complexity" evidence="1">
    <location>
        <begin position="597"/>
        <end position="608"/>
    </location>
</feature>
<dbReference type="PROSITE" id="PS50020">
    <property type="entry name" value="WW_DOMAIN_2"/>
    <property type="match status" value="1"/>
</dbReference>
<comment type="caution">
    <text evidence="3">The sequence shown here is derived from an EMBL/GenBank/DDBJ whole genome shotgun (WGS) entry which is preliminary data.</text>
</comment>
<dbReference type="Gene3D" id="2.20.70.10">
    <property type="match status" value="1"/>
</dbReference>
<evidence type="ECO:0000259" key="2">
    <source>
        <dbReference type="PROSITE" id="PS50020"/>
    </source>
</evidence>
<dbReference type="InterPro" id="IPR036020">
    <property type="entry name" value="WW_dom_sf"/>
</dbReference>
<dbReference type="AlphaFoldDB" id="A0AAD7UIT4"/>
<feature type="domain" description="WW" evidence="2">
    <location>
        <begin position="550"/>
        <end position="577"/>
    </location>
</feature>
<evidence type="ECO:0000256" key="1">
    <source>
        <dbReference type="SAM" id="MobiDB-lite"/>
    </source>
</evidence>
<dbReference type="PROSITE" id="PS01159">
    <property type="entry name" value="WW_DOMAIN_1"/>
    <property type="match status" value="1"/>
</dbReference>
<organism evidence="3 4">
    <name type="scientific">Chrysophaeum taylorii</name>
    <dbReference type="NCBI Taxonomy" id="2483200"/>
    <lineage>
        <taxon>Eukaryota</taxon>
        <taxon>Sar</taxon>
        <taxon>Stramenopiles</taxon>
        <taxon>Ochrophyta</taxon>
        <taxon>Pelagophyceae</taxon>
        <taxon>Pelagomonadales</taxon>
        <taxon>Pelagomonadaceae</taxon>
        <taxon>Chrysophaeum</taxon>
    </lineage>
</organism>
<gene>
    <name evidence="3" type="ORF">CTAYLR_005956</name>
</gene>
<reference evidence="3" key="1">
    <citation type="submission" date="2023-01" db="EMBL/GenBank/DDBJ databases">
        <title>Metagenome sequencing of chrysophaentin producing Chrysophaeum taylorii.</title>
        <authorList>
            <person name="Davison J."/>
            <person name="Bewley C."/>
        </authorList>
    </citation>
    <scope>NUCLEOTIDE SEQUENCE</scope>
    <source>
        <strain evidence="3">NIES-1699</strain>
    </source>
</reference>
<dbReference type="InterPro" id="IPR000048">
    <property type="entry name" value="IQ_motif_EF-hand-BS"/>
</dbReference>
<dbReference type="SUPFAM" id="SSF51045">
    <property type="entry name" value="WW domain"/>
    <property type="match status" value="1"/>
</dbReference>
<evidence type="ECO:0000313" key="3">
    <source>
        <dbReference type="EMBL" id="KAJ8608577.1"/>
    </source>
</evidence>
<feature type="region of interest" description="Disordered" evidence="1">
    <location>
        <begin position="562"/>
        <end position="617"/>
    </location>
</feature>
<name>A0AAD7UIT4_9STRA</name>
<dbReference type="Gene3D" id="1.20.5.190">
    <property type="match status" value="1"/>
</dbReference>
<protein>
    <recommendedName>
        <fullName evidence="2">WW domain-containing protein</fullName>
    </recommendedName>
</protein>
<keyword evidence="4" id="KW-1185">Reference proteome</keyword>
<dbReference type="CDD" id="cd00201">
    <property type="entry name" value="WW"/>
    <property type="match status" value="1"/>
</dbReference>
<dbReference type="SMART" id="SM00456">
    <property type="entry name" value="WW"/>
    <property type="match status" value="2"/>
</dbReference>
<accession>A0AAD7UIT4</accession>
<dbReference type="PROSITE" id="PS50096">
    <property type="entry name" value="IQ"/>
    <property type="match status" value="5"/>
</dbReference>
<dbReference type="SMART" id="SM00015">
    <property type="entry name" value="IQ"/>
    <property type="match status" value="5"/>
</dbReference>
<dbReference type="InterPro" id="IPR001202">
    <property type="entry name" value="WW_dom"/>
</dbReference>
<evidence type="ECO:0000313" key="4">
    <source>
        <dbReference type="Proteomes" id="UP001230188"/>
    </source>
</evidence>
<dbReference type="Proteomes" id="UP001230188">
    <property type="component" value="Unassembled WGS sequence"/>
</dbReference>
<feature type="compositionally biased region" description="Polar residues" evidence="1">
    <location>
        <begin position="567"/>
        <end position="580"/>
    </location>
</feature>
<dbReference type="Pfam" id="PF00612">
    <property type="entry name" value="IQ"/>
    <property type="match status" value="2"/>
</dbReference>
<dbReference type="EMBL" id="JAQMWT010000166">
    <property type="protein sequence ID" value="KAJ8608577.1"/>
    <property type="molecule type" value="Genomic_DNA"/>
</dbReference>